<dbReference type="Gene3D" id="2.40.390.10">
    <property type="entry name" value="CV3147-like"/>
    <property type="match status" value="1"/>
</dbReference>
<evidence type="ECO:0000313" key="5">
    <source>
        <dbReference type="Proteomes" id="UP000197424"/>
    </source>
</evidence>
<dbReference type="Proteomes" id="UP000197424">
    <property type="component" value="Chromosome"/>
</dbReference>
<dbReference type="AlphaFoldDB" id="A0A248LL71"/>
<dbReference type="SUPFAM" id="SSF160991">
    <property type="entry name" value="CV3147-like"/>
    <property type="match status" value="1"/>
</dbReference>
<dbReference type="EMBL" id="CP022115">
    <property type="protein sequence ID" value="ASJ25517.1"/>
    <property type="molecule type" value="Genomic_DNA"/>
</dbReference>
<evidence type="ECO:0000256" key="1">
    <source>
        <dbReference type="SAM" id="MobiDB-lite"/>
    </source>
</evidence>
<accession>A0A248LL71</accession>
<evidence type="ECO:0000259" key="3">
    <source>
        <dbReference type="Pfam" id="PF20906"/>
    </source>
</evidence>
<dbReference type="OrthoDB" id="7441206at2"/>
<sequence length="408" mass="41721">MQKKYFATKPDKQKAHSSKNPGRFHTMPQRTLTSTELEQLVLGACLLGGGGGGPLSGAQPLLDYLRRNRLTVTLAGLADLPADTPGAVVAGIGAPNAASQSGDFTEAPLNAFRRYAKLLDTPPGAVLPAEVGAMNSLIPAVVAAQTGLPLIDADSAGRALPTLNLAAFNLAAPPSPLLLANQPAAGQEGVSITLNAANASQTDSLVRANLSATDDTGYSLFGSVGAFSTWALTPAQLAHSSVTGSTSRAIRLGAALRRVQTEGGDAVAAVRTALDGQLTVLAQGTIRAVELSEAGGFDRLQITLAADDGRIVHVLAVNENLIAFAEGSAAPLAAAPDTLAWLTDDGHPLSNSEIRPDTALRASVHLGRRINLLGIPAAPILREPVLASGFSALLAQLGYYGTAPALPV</sequence>
<name>A0A248LL71_9NEIS</name>
<dbReference type="InterPro" id="IPR048350">
    <property type="entry name" value="S-Me-THD-like_C"/>
</dbReference>
<dbReference type="InterPro" id="IPR010318">
    <property type="entry name" value="S-Me-THD_N"/>
</dbReference>
<proteinExistence type="predicted"/>
<dbReference type="Gene3D" id="3.40.1610.10">
    <property type="entry name" value="CV3147-like domain"/>
    <property type="match status" value="1"/>
</dbReference>
<evidence type="ECO:0000313" key="4">
    <source>
        <dbReference type="EMBL" id="ASJ25517.1"/>
    </source>
</evidence>
<organism evidence="4 5">
    <name type="scientific">Laribacter hongkongensis</name>
    <dbReference type="NCBI Taxonomy" id="168471"/>
    <lineage>
        <taxon>Bacteria</taxon>
        <taxon>Pseudomonadati</taxon>
        <taxon>Pseudomonadota</taxon>
        <taxon>Betaproteobacteria</taxon>
        <taxon>Neisseriales</taxon>
        <taxon>Aquaspirillaceae</taxon>
        <taxon>Laribacter</taxon>
    </lineage>
</organism>
<protein>
    <submittedName>
        <fullName evidence="4">Protein containing DUF917</fullName>
    </submittedName>
</protein>
<dbReference type="Pfam" id="PF20906">
    <property type="entry name" value="S-Me-THD_C"/>
    <property type="match status" value="1"/>
</dbReference>
<gene>
    <name evidence="4" type="ORF">LHGZ1_2686</name>
</gene>
<feature type="domain" description="S-Me-THD N-terminal" evidence="2">
    <location>
        <begin position="36"/>
        <end position="181"/>
    </location>
</feature>
<dbReference type="InterPro" id="IPR027479">
    <property type="entry name" value="S-Me-THD_N_sf"/>
</dbReference>
<dbReference type="Pfam" id="PF06032">
    <property type="entry name" value="S-Me-THD_N"/>
    <property type="match status" value="1"/>
</dbReference>
<feature type="domain" description="S-Me-THD-like C-terminal" evidence="3">
    <location>
        <begin position="221"/>
        <end position="384"/>
    </location>
</feature>
<reference evidence="5" key="1">
    <citation type="submission" date="2017-06" db="EMBL/GenBank/DDBJ databases">
        <title>Whole genome sequence of Laribacter hongkongensis LHGZ1.</title>
        <authorList>
            <person name="Chen D."/>
            <person name="Wu H."/>
            <person name="Chen J."/>
        </authorList>
    </citation>
    <scope>NUCLEOTIDE SEQUENCE [LARGE SCALE GENOMIC DNA]</scope>
    <source>
        <strain evidence="5">LHGZ1</strain>
    </source>
</reference>
<evidence type="ECO:0000259" key="2">
    <source>
        <dbReference type="Pfam" id="PF06032"/>
    </source>
</evidence>
<dbReference type="InterPro" id="IPR024071">
    <property type="entry name" value="S-Me-THD_C_sf"/>
</dbReference>
<feature type="region of interest" description="Disordered" evidence="1">
    <location>
        <begin position="1"/>
        <end position="26"/>
    </location>
</feature>